<proteinExistence type="predicted"/>
<gene>
    <name evidence="1" type="ORF">DPMN_149294</name>
</gene>
<reference evidence="1" key="2">
    <citation type="submission" date="2020-11" db="EMBL/GenBank/DDBJ databases">
        <authorList>
            <person name="McCartney M.A."/>
            <person name="Auch B."/>
            <person name="Kono T."/>
            <person name="Mallez S."/>
            <person name="Becker A."/>
            <person name="Gohl D.M."/>
            <person name="Silverstein K.A.T."/>
            <person name="Koren S."/>
            <person name="Bechman K.B."/>
            <person name="Herman A."/>
            <person name="Abrahante J.E."/>
            <person name="Garbe J."/>
        </authorList>
    </citation>
    <scope>NUCLEOTIDE SEQUENCE</scope>
    <source>
        <strain evidence="1">Duluth1</strain>
        <tissue evidence="1">Whole animal</tissue>
    </source>
</reference>
<evidence type="ECO:0008006" key="3">
    <source>
        <dbReference type="Google" id="ProtNLM"/>
    </source>
</evidence>
<organism evidence="1 2">
    <name type="scientific">Dreissena polymorpha</name>
    <name type="common">Zebra mussel</name>
    <name type="synonym">Mytilus polymorpha</name>
    <dbReference type="NCBI Taxonomy" id="45954"/>
    <lineage>
        <taxon>Eukaryota</taxon>
        <taxon>Metazoa</taxon>
        <taxon>Spiralia</taxon>
        <taxon>Lophotrochozoa</taxon>
        <taxon>Mollusca</taxon>
        <taxon>Bivalvia</taxon>
        <taxon>Autobranchia</taxon>
        <taxon>Heteroconchia</taxon>
        <taxon>Euheterodonta</taxon>
        <taxon>Imparidentia</taxon>
        <taxon>Neoheterodontei</taxon>
        <taxon>Myida</taxon>
        <taxon>Dreissenoidea</taxon>
        <taxon>Dreissenidae</taxon>
        <taxon>Dreissena</taxon>
    </lineage>
</organism>
<reference evidence="1" key="1">
    <citation type="journal article" date="2019" name="bioRxiv">
        <title>The Genome of the Zebra Mussel, Dreissena polymorpha: A Resource for Invasive Species Research.</title>
        <authorList>
            <person name="McCartney M.A."/>
            <person name="Auch B."/>
            <person name="Kono T."/>
            <person name="Mallez S."/>
            <person name="Zhang Y."/>
            <person name="Obille A."/>
            <person name="Becker A."/>
            <person name="Abrahante J.E."/>
            <person name="Garbe J."/>
            <person name="Badalamenti J.P."/>
            <person name="Herman A."/>
            <person name="Mangelson H."/>
            <person name="Liachko I."/>
            <person name="Sullivan S."/>
            <person name="Sone E.D."/>
            <person name="Koren S."/>
            <person name="Silverstein K.A.T."/>
            <person name="Beckman K.B."/>
            <person name="Gohl D.M."/>
        </authorList>
    </citation>
    <scope>NUCLEOTIDE SEQUENCE</scope>
    <source>
        <strain evidence="1">Duluth1</strain>
        <tissue evidence="1">Whole animal</tissue>
    </source>
</reference>
<dbReference type="Proteomes" id="UP000828390">
    <property type="component" value="Unassembled WGS sequence"/>
</dbReference>
<accession>A0A9D4FFP4</accession>
<dbReference type="AlphaFoldDB" id="A0A9D4FFP4"/>
<name>A0A9D4FFP4_DREPO</name>
<evidence type="ECO:0000313" key="1">
    <source>
        <dbReference type="EMBL" id="KAH3795735.1"/>
    </source>
</evidence>
<comment type="caution">
    <text evidence="1">The sequence shown here is derived from an EMBL/GenBank/DDBJ whole genome shotgun (WGS) entry which is preliminary data.</text>
</comment>
<keyword evidence="2" id="KW-1185">Reference proteome</keyword>
<protein>
    <recommendedName>
        <fullName evidence="3">Apple domain-containing protein</fullName>
    </recommendedName>
</protein>
<evidence type="ECO:0000313" key="2">
    <source>
        <dbReference type="Proteomes" id="UP000828390"/>
    </source>
</evidence>
<dbReference type="EMBL" id="JAIWYP010000007">
    <property type="protein sequence ID" value="KAH3795735.1"/>
    <property type="molecule type" value="Genomic_DNA"/>
</dbReference>
<sequence length="117" mass="13167">MMLQCFALLSDDALSRFINYGRGALQTLEGFHAYGKIMLGVNLDACAQLCLAETSFPCASLDCVFVKSSRQLSQYIAANMYGIRTDFDPGYEVMHYELIGMLSEVYRIVQKVCLHVY</sequence>